<dbReference type="Proteomes" id="UP001500074">
    <property type="component" value="Unassembled WGS sequence"/>
</dbReference>
<evidence type="ECO:0000259" key="2">
    <source>
        <dbReference type="Pfam" id="PF13683"/>
    </source>
</evidence>
<dbReference type="Pfam" id="PF13683">
    <property type="entry name" value="rve_3"/>
    <property type="match status" value="1"/>
</dbReference>
<feature type="region of interest" description="Disordered" evidence="1">
    <location>
        <begin position="75"/>
        <end position="111"/>
    </location>
</feature>
<keyword evidence="4" id="KW-1185">Reference proteome</keyword>
<dbReference type="SUPFAM" id="SSF53098">
    <property type="entry name" value="Ribonuclease H-like"/>
    <property type="match status" value="1"/>
</dbReference>
<feature type="compositionally biased region" description="Polar residues" evidence="1">
    <location>
        <begin position="1"/>
        <end position="17"/>
    </location>
</feature>
<organism evidence="3 4">
    <name type="scientific">Modicisalibacter zincidurans</name>
    <dbReference type="NCBI Taxonomy" id="1178777"/>
    <lineage>
        <taxon>Bacteria</taxon>
        <taxon>Pseudomonadati</taxon>
        <taxon>Pseudomonadota</taxon>
        <taxon>Gammaproteobacteria</taxon>
        <taxon>Oceanospirillales</taxon>
        <taxon>Halomonadaceae</taxon>
        <taxon>Modicisalibacter</taxon>
    </lineage>
</organism>
<evidence type="ECO:0000313" key="4">
    <source>
        <dbReference type="Proteomes" id="UP001500074"/>
    </source>
</evidence>
<feature type="compositionally biased region" description="Acidic residues" evidence="1">
    <location>
        <begin position="101"/>
        <end position="111"/>
    </location>
</feature>
<protein>
    <recommendedName>
        <fullName evidence="2">Integrase catalytic domain-containing protein</fullName>
    </recommendedName>
</protein>
<evidence type="ECO:0000256" key="1">
    <source>
        <dbReference type="SAM" id="MobiDB-lite"/>
    </source>
</evidence>
<dbReference type="EMBL" id="BAABKI010000017">
    <property type="protein sequence ID" value="GAA5174456.1"/>
    <property type="molecule type" value="Genomic_DNA"/>
</dbReference>
<comment type="caution">
    <text evidence="3">The sequence shown here is derived from an EMBL/GenBank/DDBJ whole genome shotgun (WGS) entry which is preliminary data.</text>
</comment>
<proteinExistence type="predicted"/>
<accession>A0ABP9RC97</accession>
<sequence length="111" mass="12711">MSNDNPFSESQFKTSKYQPDYPGRFESIVHARQWYRAYVDWYNLQHPHSGLASPRSRSSPADIARLRRSVDSFEAHPERFLRGRPKVAMPPASVSINPVQPDDDDPAPTAR</sequence>
<reference evidence="4" key="1">
    <citation type="journal article" date="2019" name="Int. J. Syst. Evol. Microbiol.">
        <title>The Global Catalogue of Microorganisms (GCM) 10K type strain sequencing project: providing services to taxonomists for standard genome sequencing and annotation.</title>
        <authorList>
            <consortium name="The Broad Institute Genomics Platform"/>
            <consortium name="The Broad Institute Genome Sequencing Center for Infectious Disease"/>
            <person name="Wu L."/>
            <person name="Ma J."/>
        </authorList>
    </citation>
    <scope>NUCLEOTIDE SEQUENCE [LARGE SCALE GENOMIC DNA]</scope>
    <source>
        <strain evidence="4">JCM 18472</strain>
    </source>
</reference>
<feature type="domain" description="Integrase catalytic" evidence="2">
    <location>
        <begin position="3"/>
        <end position="51"/>
    </location>
</feature>
<dbReference type="RefSeq" id="WP_031384115.1">
    <property type="nucleotide sequence ID" value="NZ_BAABKI010000017.1"/>
</dbReference>
<gene>
    <name evidence="3" type="ORF">GCM10023342_15480</name>
</gene>
<dbReference type="InterPro" id="IPR012337">
    <property type="entry name" value="RNaseH-like_sf"/>
</dbReference>
<evidence type="ECO:0000313" key="3">
    <source>
        <dbReference type="EMBL" id="GAA5174456.1"/>
    </source>
</evidence>
<dbReference type="InterPro" id="IPR001584">
    <property type="entry name" value="Integrase_cat-core"/>
</dbReference>
<name>A0ABP9RC97_9GAMM</name>
<feature type="region of interest" description="Disordered" evidence="1">
    <location>
        <begin position="1"/>
        <end position="22"/>
    </location>
</feature>